<dbReference type="GO" id="GO:0005737">
    <property type="term" value="C:cytoplasm"/>
    <property type="evidence" value="ECO:0007669"/>
    <property type="project" value="UniProtKB-ARBA"/>
</dbReference>
<dbReference type="SUPFAM" id="SSF55961">
    <property type="entry name" value="Bet v1-like"/>
    <property type="match status" value="1"/>
</dbReference>
<sequence>MWYDMLELHKQVESGYGSENSLNRHGSLMSLSSTTSLSTASTSSFKRGRGLKEKLAEMETFRDILCHQVDTLQSYFNACSAAVANHESVHDMVNDDIDDLNDVDSEKSGQQSNHVYSLLDSNSRDNEMINILRQHGAHAIDFKGESFTFKATTAGILATLSHCIELMGQREDAWRKRLEREVERRKRYEDAYRVLLSERPKPIILGGPDYEEGPHSVIHEEEFFDAVDATLDKLEKEEEKKLSFKKEKILKPPLTSMEPSHPLYNEINSVVSDHLAYSDVTVTDLPAEWVLIADEGEMKVYRMELEEDGIVVDPTKAVHTVRGITGHEMCYNFWDSTVRMEWEGTLESTELLEWLSKDTVISHQIHKRVWPSTQRDSLFWSTIRHFPSDNDEGPDCWIVVNHDTPHNDVPLNTKFVRMRFNIAMICQTVVQPPDNGEEIKRENLSCRIQYSANVNPGGWAPASVVRMISKRELPKFLKTFTTYVQEKVKDQPIMF</sequence>
<dbReference type="InterPro" id="IPR023393">
    <property type="entry name" value="START-like_dom_sf"/>
</dbReference>
<protein>
    <recommendedName>
        <fullName evidence="1">START domain-containing protein</fullName>
    </recommendedName>
</protein>
<dbReference type="Pfam" id="PF01852">
    <property type="entry name" value="START"/>
    <property type="match status" value="1"/>
</dbReference>
<name>A0AAD9KHI9_RIDPI</name>
<dbReference type="InterPro" id="IPR002913">
    <property type="entry name" value="START_lipid-bd_dom"/>
</dbReference>
<proteinExistence type="predicted"/>
<dbReference type="GO" id="GO:0008289">
    <property type="term" value="F:lipid binding"/>
    <property type="evidence" value="ECO:0007669"/>
    <property type="project" value="InterPro"/>
</dbReference>
<evidence type="ECO:0000313" key="2">
    <source>
        <dbReference type="EMBL" id="KAK2171314.1"/>
    </source>
</evidence>
<evidence type="ECO:0000313" key="3">
    <source>
        <dbReference type="Proteomes" id="UP001209878"/>
    </source>
</evidence>
<feature type="domain" description="START" evidence="1">
    <location>
        <begin position="289"/>
        <end position="489"/>
    </location>
</feature>
<accession>A0AAD9KHI9</accession>
<evidence type="ECO:0000259" key="1">
    <source>
        <dbReference type="PROSITE" id="PS50848"/>
    </source>
</evidence>
<dbReference type="GO" id="GO:0035621">
    <property type="term" value="P:ER to Golgi ceramide transport"/>
    <property type="evidence" value="ECO:0007669"/>
    <property type="project" value="TreeGrafter"/>
</dbReference>
<dbReference type="PANTHER" id="PTHR19308:SF53">
    <property type="entry name" value="CERAMIDE TRANSFER PROTEIN"/>
    <property type="match status" value="1"/>
</dbReference>
<dbReference type="Gene3D" id="3.30.530.20">
    <property type="match status" value="1"/>
</dbReference>
<comment type="caution">
    <text evidence="2">The sequence shown here is derived from an EMBL/GenBank/DDBJ whole genome shotgun (WGS) entry which is preliminary data.</text>
</comment>
<dbReference type="EMBL" id="JAODUO010001078">
    <property type="protein sequence ID" value="KAK2171314.1"/>
    <property type="molecule type" value="Genomic_DNA"/>
</dbReference>
<dbReference type="PANTHER" id="PTHR19308">
    <property type="entry name" value="PHOSPHATIDYLCHOLINE TRANSFER PROTEIN"/>
    <property type="match status" value="1"/>
</dbReference>
<dbReference type="InterPro" id="IPR051213">
    <property type="entry name" value="START_lipid_transfer"/>
</dbReference>
<dbReference type="SMART" id="SM00234">
    <property type="entry name" value="START"/>
    <property type="match status" value="1"/>
</dbReference>
<dbReference type="PROSITE" id="PS50848">
    <property type="entry name" value="START"/>
    <property type="match status" value="1"/>
</dbReference>
<keyword evidence="3" id="KW-1185">Reference proteome</keyword>
<gene>
    <name evidence="2" type="ORF">NP493_1079g00032</name>
</gene>
<dbReference type="AlphaFoldDB" id="A0AAD9KHI9"/>
<organism evidence="2 3">
    <name type="scientific">Ridgeia piscesae</name>
    <name type="common">Tubeworm</name>
    <dbReference type="NCBI Taxonomy" id="27915"/>
    <lineage>
        <taxon>Eukaryota</taxon>
        <taxon>Metazoa</taxon>
        <taxon>Spiralia</taxon>
        <taxon>Lophotrochozoa</taxon>
        <taxon>Annelida</taxon>
        <taxon>Polychaeta</taxon>
        <taxon>Sedentaria</taxon>
        <taxon>Canalipalpata</taxon>
        <taxon>Sabellida</taxon>
        <taxon>Siboglinidae</taxon>
        <taxon>Ridgeia</taxon>
    </lineage>
</organism>
<dbReference type="Proteomes" id="UP001209878">
    <property type="component" value="Unassembled WGS sequence"/>
</dbReference>
<reference evidence="2" key="1">
    <citation type="journal article" date="2023" name="Mol. Biol. Evol.">
        <title>Third-Generation Sequencing Reveals the Adaptive Role of the Epigenome in Three Deep-Sea Polychaetes.</title>
        <authorList>
            <person name="Perez M."/>
            <person name="Aroh O."/>
            <person name="Sun Y."/>
            <person name="Lan Y."/>
            <person name="Juniper S.K."/>
            <person name="Young C.R."/>
            <person name="Angers B."/>
            <person name="Qian P.Y."/>
        </authorList>
    </citation>
    <scope>NUCLEOTIDE SEQUENCE</scope>
    <source>
        <strain evidence="2">R07B-5</strain>
    </source>
</reference>